<accession>A0A8J5D130</accession>
<comment type="caution">
    <text evidence="1">The sequence shown here is derived from an EMBL/GenBank/DDBJ whole genome shotgun (WGS) entry which is preliminary data.</text>
</comment>
<name>A0A8J5D130_CHIOP</name>
<evidence type="ECO:0000313" key="1">
    <source>
        <dbReference type="EMBL" id="KAG0724710.1"/>
    </source>
</evidence>
<gene>
    <name evidence="1" type="ORF">GWK47_040030</name>
</gene>
<proteinExistence type="predicted"/>
<evidence type="ECO:0000313" key="2">
    <source>
        <dbReference type="Proteomes" id="UP000770661"/>
    </source>
</evidence>
<sequence length="166" mass="18921">MASAPTTLPGCHLGFDLNKIRQELYSTRVEMWKISSPKVDILVSWPPGEVLPDLKKWMVVCLQNLECRTVPTEGLEMDLSIPELYLSIGNGGRLEILDSNDPDTCRRESQGRWVIPTEDVFVRTGQEVALMRTRYIRIAQTCGLHVFQKRAWVALTTSQDFNNTIR</sequence>
<organism evidence="1 2">
    <name type="scientific">Chionoecetes opilio</name>
    <name type="common">Atlantic snow crab</name>
    <name type="synonym">Cancer opilio</name>
    <dbReference type="NCBI Taxonomy" id="41210"/>
    <lineage>
        <taxon>Eukaryota</taxon>
        <taxon>Metazoa</taxon>
        <taxon>Ecdysozoa</taxon>
        <taxon>Arthropoda</taxon>
        <taxon>Crustacea</taxon>
        <taxon>Multicrustacea</taxon>
        <taxon>Malacostraca</taxon>
        <taxon>Eumalacostraca</taxon>
        <taxon>Eucarida</taxon>
        <taxon>Decapoda</taxon>
        <taxon>Pleocyemata</taxon>
        <taxon>Brachyura</taxon>
        <taxon>Eubrachyura</taxon>
        <taxon>Majoidea</taxon>
        <taxon>Majidae</taxon>
        <taxon>Chionoecetes</taxon>
    </lineage>
</organism>
<keyword evidence="2" id="KW-1185">Reference proteome</keyword>
<dbReference type="Proteomes" id="UP000770661">
    <property type="component" value="Unassembled WGS sequence"/>
</dbReference>
<protein>
    <submittedName>
        <fullName evidence="1">Uncharacterized protein</fullName>
    </submittedName>
</protein>
<dbReference type="EMBL" id="JACEEZ010006504">
    <property type="protein sequence ID" value="KAG0724710.1"/>
    <property type="molecule type" value="Genomic_DNA"/>
</dbReference>
<dbReference type="AlphaFoldDB" id="A0A8J5D130"/>
<reference evidence="1" key="1">
    <citation type="submission" date="2020-07" db="EMBL/GenBank/DDBJ databases">
        <title>The High-quality genome of the commercially important snow crab, Chionoecetes opilio.</title>
        <authorList>
            <person name="Jeong J.-H."/>
            <person name="Ryu S."/>
        </authorList>
    </citation>
    <scope>NUCLEOTIDE SEQUENCE</scope>
    <source>
        <strain evidence="1">MADBK_172401_WGS</strain>
        <tissue evidence="1">Digestive gland</tissue>
    </source>
</reference>